<protein>
    <submittedName>
        <fullName evidence="1">Uncharacterized protein</fullName>
    </submittedName>
</protein>
<proteinExistence type="predicted"/>
<dbReference type="Proteomes" id="UP000663452">
    <property type="component" value="Chromosome"/>
</dbReference>
<evidence type="ECO:0000313" key="1">
    <source>
        <dbReference type="EMBL" id="QSF43458.1"/>
    </source>
</evidence>
<dbReference type="EMBL" id="CP070969">
    <property type="protein sequence ID" value="QSF43458.1"/>
    <property type="molecule type" value="Genomic_DNA"/>
</dbReference>
<accession>A0ABX7L7W5</accession>
<gene>
    <name evidence="1" type="ORF">JRJ22_19535</name>
</gene>
<reference evidence="1 2" key="1">
    <citation type="submission" date="2021-02" db="EMBL/GenBank/DDBJ databases">
        <title>Paenibacillus tianjinensis sp. nov.</title>
        <authorList>
            <person name="Liu H."/>
        </authorList>
    </citation>
    <scope>NUCLEOTIDE SEQUENCE [LARGE SCALE GENOMIC DNA]</scope>
    <source>
        <strain evidence="1 2">TB2019</strain>
    </source>
</reference>
<name>A0ABX7L7W5_9BACL</name>
<sequence length="102" mass="11593">MINDIKNKNMDVNHVIAASLEARKEFGLKVGELIDELSKLLPKLEVGMILEAKEDCMNNFRKGQRLEITKVNQNGDYVIDGVVGTNEETIHKYFDIVNMRGE</sequence>
<organism evidence="1 2">
    <name type="scientific">Paenibacillus tianjinensis</name>
    <dbReference type="NCBI Taxonomy" id="2810347"/>
    <lineage>
        <taxon>Bacteria</taxon>
        <taxon>Bacillati</taxon>
        <taxon>Bacillota</taxon>
        <taxon>Bacilli</taxon>
        <taxon>Bacillales</taxon>
        <taxon>Paenibacillaceae</taxon>
        <taxon>Paenibacillus</taxon>
    </lineage>
</organism>
<evidence type="ECO:0000313" key="2">
    <source>
        <dbReference type="Proteomes" id="UP000663452"/>
    </source>
</evidence>
<dbReference type="RefSeq" id="WP_206101091.1">
    <property type="nucleotide sequence ID" value="NZ_CP070969.1"/>
</dbReference>
<keyword evidence="2" id="KW-1185">Reference proteome</keyword>